<evidence type="ECO:0000256" key="1">
    <source>
        <dbReference type="ARBA" id="ARBA00022801"/>
    </source>
</evidence>
<feature type="non-terminal residue" evidence="2">
    <location>
        <position position="119"/>
    </location>
</feature>
<dbReference type="SUPFAM" id="SSF51556">
    <property type="entry name" value="Metallo-dependent hydrolases"/>
    <property type="match status" value="1"/>
</dbReference>
<dbReference type="Gene3D" id="2.30.40.10">
    <property type="entry name" value="Urease, subunit C, domain 1"/>
    <property type="match status" value="1"/>
</dbReference>
<dbReference type="Gene3D" id="3.20.20.140">
    <property type="entry name" value="Metal-dependent hydrolases"/>
    <property type="match status" value="1"/>
</dbReference>
<accession>A0ABS0RSX8</accession>
<gene>
    <name evidence="2" type="ORF">JBF12_48005</name>
</gene>
<dbReference type="PANTHER" id="PTHR43794">
    <property type="entry name" value="AMINOHYDROLASE SSNA-RELATED"/>
    <property type="match status" value="1"/>
</dbReference>
<dbReference type="InterPro" id="IPR032466">
    <property type="entry name" value="Metal_Hydrolase"/>
</dbReference>
<evidence type="ECO:0000313" key="2">
    <source>
        <dbReference type="EMBL" id="MBI0320564.1"/>
    </source>
</evidence>
<proteinExistence type="predicted"/>
<keyword evidence="3" id="KW-1185">Reference proteome</keyword>
<comment type="caution">
    <text evidence="2">The sequence shown here is derived from an EMBL/GenBank/DDBJ whole genome shotgun (WGS) entry which is preliminary data.</text>
</comment>
<protein>
    <submittedName>
        <fullName evidence="2">Amidohydrolase family protein</fullName>
    </submittedName>
</protein>
<evidence type="ECO:0000313" key="3">
    <source>
        <dbReference type="Proteomes" id="UP000638849"/>
    </source>
</evidence>
<dbReference type="InterPro" id="IPR011059">
    <property type="entry name" value="Metal-dep_hydrolase_composite"/>
</dbReference>
<keyword evidence="1" id="KW-0378">Hydrolase</keyword>
<dbReference type="EMBL" id="JAEEAQ010001650">
    <property type="protein sequence ID" value="MBI0320564.1"/>
    <property type="molecule type" value="Genomic_DNA"/>
</dbReference>
<dbReference type="Proteomes" id="UP000638849">
    <property type="component" value="Unassembled WGS sequence"/>
</dbReference>
<dbReference type="PANTHER" id="PTHR43794:SF11">
    <property type="entry name" value="AMIDOHYDROLASE-RELATED DOMAIN-CONTAINING PROTEIN"/>
    <property type="match status" value="1"/>
</dbReference>
<reference evidence="2 3" key="1">
    <citation type="submission" date="2020-12" db="EMBL/GenBank/DDBJ databases">
        <authorList>
            <person name="Kusuma A.B."/>
            <person name="Nouioui I."/>
            <person name="Goodfellow M."/>
        </authorList>
    </citation>
    <scope>NUCLEOTIDE SEQUENCE [LARGE SCALE GENOMIC DNA]</scope>
    <source>
        <strain evidence="2 3">DSM 41764</strain>
    </source>
</reference>
<dbReference type="SUPFAM" id="SSF51338">
    <property type="entry name" value="Composite domain of metallo-dependent hydrolases"/>
    <property type="match status" value="1"/>
</dbReference>
<sequence>MSDSPHLPEACDLLIEAGYVVPIEPHAVVLEDHAVAVRGSEIVAILPRAEARARFRATQVVSRPEAALMPGLVNAHTHNPMTLLRGVADDLPLMTWLQQHIWPVEAAVIGPEFVADGTT</sequence>
<dbReference type="InterPro" id="IPR050287">
    <property type="entry name" value="MTA/SAH_deaminase"/>
</dbReference>
<name>A0ABS0RSX8_9ACTN</name>
<organism evidence="2 3">
    <name type="scientific">Streptomyces javensis</name>
    <dbReference type="NCBI Taxonomy" id="114698"/>
    <lineage>
        <taxon>Bacteria</taxon>
        <taxon>Bacillati</taxon>
        <taxon>Actinomycetota</taxon>
        <taxon>Actinomycetes</taxon>
        <taxon>Kitasatosporales</taxon>
        <taxon>Streptomycetaceae</taxon>
        <taxon>Streptomyces</taxon>
        <taxon>Streptomyces violaceusniger group</taxon>
    </lineage>
</organism>